<keyword evidence="2" id="KW-1185">Reference proteome</keyword>
<dbReference type="Proteomes" id="UP000193467">
    <property type="component" value="Unassembled WGS sequence"/>
</dbReference>
<dbReference type="AlphaFoldDB" id="A0A1Y2DKZ8"/>
<name>A0A1Y2DKZ8_9BASI</name>
<dbReference type="EMBL" id="MCGR01000075">
    <property type="protein sequence ID" value="ORY59891.1"/>
    <property type="molecule type" value="Genomic_DNA"/>
</dbReference>
<comment type="caution">
    <text evidence="1">The sequence shown here is derived from an EMBL/GenBank/DDBJ whole genome shotgun (WGS) entry which is preliminary data.</text>
</comment>
<reference evidence="1 2" key="1">
    <citation type="submission" date="2016-07" db="EMBL/GenBank/DDBJ databases">
        <title>Pervasive Adenine N6-methylation of Active Genes in Fungi.</title>
        <authorList>
            <consortium name="DOE Joint Genome Institute"/>
            <person name="Mondo S.J."/>
            <person name="Dannebaum R.O."/>
            <person name="Kuo R.C."/>
            <person name="Labutti K."/>
            <person name="Haridas S."/>
            <person name="Kuo A."/>
            <person name="Salamov A."/>
            <person name="Ahrendt S.R."/>
            <person name="Lipzen A."/>
            <person name="Sullivan W."/>
            <person name="Andreopoulos W.B."/>
            <person name="Clum A."/>
            <person name="Lindquist E."/>
            <person name="Daum C."/>
            <person name="Ramamoorthy G.K."/>
            <person name="Gryganskyi A."/>
            <person name="Culley D."/>
            <person name="Magnuson J.K."/>
            <person name="James T.Y."/>
            <person name="O'Malley M.A."/>
            <person name="Stajich J.E."/>
            <person name="Spatafora J.W."/>
            <person name="Visel A."/>
            <person name="Grigoriev I.V."/>
        </authorList>
    </citation>
    <scope>NUCLEOTIDE SEQUENCE [LARGE SCALE GENOMIC DNA]</scope>
    <source>
        <strain evidence="1 2">62-1032</strain>
    </source>
</reference>
<evidence type="ECO:0000313" key="2">
    <source>
        <dbReference type="Proteomes" id="UP000193467"/>
    </source>
</evidence>
<protein>
    <submittedName>
        <fullName evidence="1">Uncharacterized protein</fullName>
    </submittedName>
</protein>
<sequence>MATPVCFPSAAWARGGLKVRLITPISLLERSTSHWHRSLSALVPPSSALLLTSGAQEIRSWTLVEEHRPRLQRTKRRRLWPSPSSSIS</sequence>
<dbReference type="InParanoid" id="A0A1Y2DKZ8"/>
<evidence type="ECO:0000313" key="1">
    <source>
        <dbReference type="EMBL" id="ORY59891.1"/>
    </source>
</evidence>
<proteinExistence type="predicted"/>
<organism evidence="1 2">
    <name type="scientific">Leucosporidium creatinivorum</name>
    <dbReference type="NCBI Taxonomy" id="106004"/>
    <lineage>
        <taxon>Eukaryota</taxon>
        <taxon>Fungi</taxon>
        <taxon>Dikarya</taxon>
        <taxon>Basidiomycota</taxon>
        <taxon>Pucciniomycotina</taxon>
        <taxon>Microbotryomycetes</taxon>
        <taxon>Leucosporidiales</taxon>
        <taxon>Leucosporidium</taxon>
    </lineage>
</organism>
<gene>
    <name evidence="1" type="ORF">BCR35DRAFT_199329</name>
</gene>
<accession>A0A1Y2DKZ8</accession>